<gene>
    <name evidence="2" type="ORF">DVH21_25695</name>
    <name evidence="3" type="ORF">F6X54_07445</name>
</gene>
<keyword evidence="5" id="KW-1185">Reference proteome</keyword>
<sequence length="216" mass="23149">MTFSIGIFDLFTYLTPGSLYLTLSAYLAVRQDWVRLDDLSRQPTPLLLLLALLLAYVLGNATYGLGRVVDRALPFWNWGRFDARRVFAEQALGAAGSRMLTAPWGVLLAAAELHNREVAAEATRMRAIGLMMRNATVPLLLGAVLAVVEAGRGFGGTAAVLAGPALLAVAGGAAWRSVVLRFWAELKTLEICFVIPDIEDRLRGPAGTEPAEGPGA</sequence>
<accession>A0A3M9L2N6</accession>
<dbReference type="OMA" id="VFDIFAY"/>
<protein>
    <submittedName>
        <fullName evidence="2">Uncharacterized protein</fullName>
    </submittedName>
</protein>
<feature type="transmembrane region" description="Helical" evidence="1">
    <location>
        <begin position="47"/>
        <end position="66"/>
    </location>
</feature>
<evidence type="ECO:0000313" key="2">
    <source>
        <dbReference type="EMBL" id="AXH93055.1"/>
    </source>
</evidence>
<dbReference type="AlphaFoldDB" id="A0A3M9L2N6"/>
<evidence type="ECO:0000256" key="1">
    <source>
        <dbReference type="SAM" id="Phobius"/>
    </source>
</evidence>
<reference evidence="2 4" key="2">
    <citation type="submission" date="2018-08" db="EMBL/GenBank/DDBJ databases">
        <title>Streptomyces kandeliansis sp. nov., an endophytic bacterium isolated from mangrove plant.</title>
        <authorList>
            <person name="Wang R."/>
        </authorList>
    </citation>
    <scope>NUCLEOTIDE SEQUENCE [LARGE SCALE GENOMIC DNA]</scope>
    <source>
        <strain evidence="2">110B</strain>
        <strain evidence="4">H14(2018)</strain>
    </source>
</reference>
<dbReference type="EMBL" id="CP031263">
    <property type="protein sequence ID" value="AXH93055.1"/>
    <property type="molecule type" value="Genomic_DNA"/>
</dbReference>
<reference evidence="3 5" key="3">
    <citation type="submission" date="2019-09" db="EMBL/GenBank/DDBJ databases">
        <title>High taxonomic diversity of Micromonospora strains isolated from Medicago sativa nodules in different geographical locations.</title>
        <authorList>
            <person name="Martinez-Hidalgo P."/>
            <person name="Flores-Felix J.D."/>
            <person name="Velazquez E."/>
            <person name="Brau L."/>
            <person name="Trujillo M.E."/>
            <person name="Martinez-Molina E."/>
        </authorList>
    </citation>
    <scope>NUCLEOTIDE SEQUENCE [LARGE SCALE GENOMIC DNA]</scope>
    <source>
        <strain evidence="3 5">ALFB5</strain>
    </source>
</reference>
<evidence type="ECO:0000313" key="5">
    <source>
        <dbReference type="Proteomes" id="UP000471364"/>
    </source>
</evidence>
<keyword evidence="1" id="KW-0472">Membrane</keyword>
<feature type="transmembrane region" description="Helical" evidence="1">
    <location>
        <begin position="130"/>
        <end position="148"/>
    </location>
</feature>
<feature type="transmembrane region" description="Helical" evidence="1">
    <location>
        <begin position="7"/>
        <end position="27"/>
    </location>
</feature>
<proteinExistence type="predicted"/>
<dbReference type="Proteomes" id="UP000471364">
    <property type="component" value="Unassembled WGS sequence"/>
</dbReference>
<feature type="transmembrane region" description="Helical" evidence="1">
    <location>
        <begin position="154"/>
        <end position="175"/>
    </location>
</feature>
<dbReference type="RefSeq" id="WP_013286751.1">
    <property type="nucleotide sequence ID" value="NZ_CBDRIO010000011.1"/>
</dbReference>
<evidence type="ECO:0000313" key="4">
    <source>
        <dbReference type="Proteomes" id="UP000253958"/>
    </source>
</evidence>
<keyword evidence="1" id="KW-0812">Transmembrane</keyword>
<evidence type="ECO:0000313" key="3">
    <source>
        <dbReference type="EMBL" id="KAB1117492.1"/>
    </source>
</evidence>
<reference evidence="2 4" key="1">
    <citation type="submission" date="2018-07" db="EMBL/GenBank/DDBJ databases">
        <authorList>
            <person name="Ye Y."/>
        </authorList>
    </citation>
    <scope>NUCLEOTIDE SEQUENCE [LARGE SCALE GENOMIC DNA]</scope>
    <source>
        <strain evidence="2">110B</strain>
        <strain evidence="4">H14(2018)</strain>
    </source>
</reference>
<keyword evidence="1" id="KW-1133">Transmembrane helix</keyword>
<name>A0A3M9L2N6_9ACTN</name>
<organism evidence="2 4">
    <name type="scientific">Micromonospora aurantiaca</name>
    <name type="common">nom. illeg.</name>
    <dbReference type="NCBI Taxonomy" id="47850"/>
    <lineage>
        <taxon>Bacteria</taxon>
        <taxon>Bacillati</taxon>
        <taxon>Actinomycetota</taxon>
        <taxon>Actinomycetes</taxon>
        <taxon>Micromonosporales</taxon>
        <taxon>Micromonosporaceae</taxon>
        <taxon>Micromonospora</taxon>
    </lineage>
</organism>
<dbReference type="EMBL" id="WAAR01000023">
    <property type="protein sequence ID" value="KAB1117492.1"/>
    <property type="molecule type" value="Genomic_DNA"/>
</dbReference>
<dbReference type="Proteomes" id="UP000253958">
    <property type="component" value="Chromosome"/>
</dbReference>